<dbReference type="EMBL" id="FMXA01000004">
    <property type="protein sequence ID" value="SDA40769.1"/>
    <property type="molecule type" value="Genomic_DNA"/>
</dbReference>
<dbReference type="EC" id="3.5.1.1" evidence="2"/>
<evidence type="ECO:0000256" key="1">
    <source>
        <dbReference type="ARBA" id="ARBA00010518"/>
    </source>
</evidence>
<dbReference type="InterPro" id="IPR036152">
    <property type="entry name" value="Asp/glu_Ase-like_sf"/>
</dbReference>
<dbReference type="InterPro" id="IPR027473">
    <property type="entry name" value="L-asparaginase_C"/>
</dbReference>
<dbReference type="InterPro" id="IPR020827">
    <property type="entry name" value="Asparaginase/glutaminase_AS1"/>
</dbReference>
<evidence type="ECO:0000256" key="7">
    <source>
        <dbReference type="PROSITE-ProRule" id="PRU10099"/>
    </source>
</evidence>
<dbReference type="PANTHER" id="PTHR11707:SF28">
    <property type="entry name" value="60 KDA LYSOPHOSPHOLIPASE"/>
    <property type="match status" value="1"/>
</dbReference>
<evidence type="ECO:0000313" key="12">
    <source>
        <dbReference type="Proteomes" id="UP000199689"/>
    </source>
</evidence>
<keyword evidence="12" id="KW-1185">Reference proteome</keyword>
<evidence type="ECO:0000259" key="9">
    <source>
        <dbReference type="Pfam" id="PF00710"/>
    </source>
</evidence>
<evidence type="ECO:0000256" key="2">
    <source>
        <dbReference type="ARBA" id="ARBA00012920"/>
    </source>
</evidence>
<evidence type="ECO:0000256" key="4">
    <source>
        <dbReference type="ARBA" id="ARBA00049366"/>
    </source>
</evidence>
<name>A0A1G5V4H8_9FIRM</name>
<evidence type="ECO:0000256" key="6">
    <source>
        <dbReference type="PIRSR" id="PIRSR001220-2"/>
    </source>
</evidence>
<evidence type="ECO:0000259" key="10">
    <source>
        <dbReference type="Pfam" id="PF17763"/>
    </source>
</evidence>
<dbReference type="OrthoDB" id="9788068at2"/>
<feature type="binding site" evidence="6">
    <location>
        <begin position="90"/>
        <end position="91"/>
    </location>
    <ligand>
        <name>substrate</name>
    </ligand>
</feature>
<dbReference type="InterPro" id="IPR004550">
    <property type="entry name" value="AsnASE_II"/>
</dbReference>
<dbReference type="PROSITE" id="PS00917">
    <property type="entry name" value="ASN_GLN_ASE_2"/>
    <property type="match status" value="1"/>
</dbReference>
<dbReference type="SMART" id="SM00870">
    <property type="entry name" value="Asparaginase"/>
    <property type="match status" value="1"/>
</dbReference>
<organism evidence="11 12">
    <name type="scientific">Allisonella histaminiformans</name>
    <dbReference type="NCBI Taxonomy" id="209880"/>
    <lineage>
        <taxon>Bacteria</taxon>
        <taxon>Bacillati</taxon>
        <taxon>Bacillota</taxon>
        <taxon>Negativicutes</taxon>
        <taxon>Veillonellales</taxon>
        <taxon>Veillonellaceae</taxon>
        <taxon>Allisonella</taxon>
    </lineage>
</organism>
<dbReference type="InterPro" id="IPR027475">
    <property type="entry name" value="Asparaginase/glutaminase_AS2"/>
</dbReference>
<feature type="domain" description="L-asparaginase N-terminal" evidence="9">
    <location>
        <begin position="5"/>
        <end position="192"/>
    </location>
</feature>
<dbReference type="Pfam" id="PF00710">
    <property type="entry name" value="Asparaginase"/>
    <property type="match status" value="1"/>
</dbReference>
<feature type="binding site" evidence="6">
    <location>
        <position position="58"/>
    </location>
    <ligand>
        <name>substrate</name>
    </ligand>
</feature>
<dbReference type="PROSITE" id="PS51732">
    <property type="entry name" value="ASN_GLN_ASE_3"/>
    <property type="match status" value="1"/>
</dbReference>
<reference evidence="11 12" key="1">
    <citation type="submission" date="2016-10" db="EMBL/GenBank/DDBJ databases">
        <authorList>
            <person name="de Groot N.N."/>
        </authorList>
    </citation>
    <scope>NUCLEOTIDE SEQUENCE [LARGE SCALE GENOMIC DNA]</scope>
    <source>
        <strain evidence="11 12">DSM 15230</strain>
    </source>
</reference>
<dbReference type="RefSeq" id="WP_091363269.1">
    <property type="nucleotide sequence ID" value="NZ_FMXA01000004.1"/>
</dbReference>
<dbReference type="PIRSF" id="PIRSF500176">
    <property type="entry name" value="L_ASNase"/>
    <property type="match status" value="1"/>
</dbReference>
<dbReference type="GO" id="GO:0004067">
    <property type="term" value="F:asparaginase activity"/>
    <property type="evidence" value="ECO:0007669"/>
    <property type="project" value="UniProtKB-UniRule"/>
</dbReference>
<comment type="similarity">
    <text evidence="1">Belongs to the asparaginase 1 family.</text>
</comment>
<dbReference type="PRINTS" id="PR00139">
    <property type="entry name" value="ASNGLNASE"/>
</dbReference>
<evidence type="ECO:0000256" key="3">
    <source>
        <dbReference type="ARBA" id="ARBA00022801"/>
    </source>
</evidence>
<gene>
    <name evidence="11" type="ORF">SAMN02910343_00391</name>
</gene>
<keyword evidence="3" id="KW-0378">Hydrolase</keyword>
<dbReference type="GO" id="GO:0006528">
    <property type="term" value="P:asparagine metabolic process"/>
    <property type="evidence" value="ECO:0007669"/>
    <property type="project" value="InterPro"/>
</dbReference>
<dbReference type="InterPro" id="IPR027474">
    <property type="entry name" value="L-asparaginase_N"/>
</dbReference>
<dbReference type="AlphaFoldDB" id="A0A1G5V4H8"/>
<sequence length="327" mass="34100">MNKKKIIIITTGGTIAMKKDEVTGALVPALSGEALIDTVPGIDDGAHIEVREFSNIPSEYMTLDRMGALAAFIESLDTDEVDGYVITHGTDTMEETAFFLNHTVHLNKPVCLTGAMRSAAAAGTDGPGNILAAVRAACCDNLYGMGVLVVMNDRVYLADDVVKSHATATDAFTSASFGPVGFVSGDKVVVRKCSQKRWIGNVQDLSARVWIVRCGAGMDDSLLAGVLAAGVDGLIVEGFGCGNVPLGMASALKTMVKKGIPVILTSRTGHGYVEREYGGDGGTAALEDAGVISAGGLSSQKARILLILAIGDHLSSSQISARLREIQ</sequence>
<dbReference type="InterPro" id="IPR037152">
    <property type="entry name" value="L-asparaginase_N_sf"/>
</dbReference>
<dbReference type="Gene3D" id="3.40.50.1170">
    <property type="entry name" value="L-asparaginase, N-terminal domain"/>
    <property type="match status" value="1"/>
</dbReference>
<feature type="active site" description="O-isoaspartyl threonine intermediate" evidence="5">
    <location>
        <position position="14"/>
    </location>
</feature>
<dbReference type="GeneID" id="87755438"/>
<dbReference type="FunFam" id="3.40.50.1170:FF:000001">
    <property type="entry name" value="L-asparaginase 2"/>
    <property type="match status" value="1"/>
</dbReference>
<dbReference type="SUPFAM" id="SSF53774">
    <property type="entry name" value="Glutaminase/Asparaginase"/>
    <property type="match status" value="1"/>
</dbReference>
<dbReference type="Gene3D" id="3.40.50.40">
    <property type="match status" value="1"/>
</dbReference>
<dbReference type="STRING" id="209880.SAMN02910343_00391"/>
<evidence type="ECO:0000256" key="8">
    <source>
        <dbReference type="PROSITE-ProRule" id="PRU10100"/>
    </source>
</evidence>
<feature type="domain" description="Asparaginase/glutaminase C-terminal" evidence="10">
    <location>
        <begin position="208"/>
        <end position="320"/>
    </location>
</feature>
<dbReference type="PIRSF" id="PIRSF001220">
    <property type="entry name" value="L-ASNase_gatD"/>
    <property type="match status" value="1"/>
</dbReference>
<dbReference type="InterPro" id="IPR006034">
    <property type="entry name" value="Asparaginase/glutaminase-like"/>
</dbReference>
<feature type="active site" evidence="8">
    <location>
        <position position="90"/>
    </location>
</feature>
<accession>A0A1G5V4H8</accession>
<feature type="active site" evidence="7">
    <location>
        <position position="14"/>
    </location>
</feature>
<dbReference type="Proteomes" id="UP000199689">
    <property type="component" value="Unassembled WGS sequence"/>
</dbReference>
<dbReference type="CDD" id="cd08964">
    <property type="entry name" value="L-asparaginase_II"/>
    <property type="match status" value="1"/>
</dbReference>
<dbReference type="PROSITE" id="PS00144">
    <property type="entry name" value="ASN_GLN_ASE_1"/>
    <property type="match status" value="1"/>
</dbReference>
<dbReference type="InterPro" id="IPR040919">
    <property type="entry name" value="Asparaginase_C"/>
</dbReference>
<dbReference type="Pfam" id="PF17763">
    <property type="entry name" value="Asparaginase_C"/>
    <property type="match status" value="1"/>
</dbReference>
<proteinExistence type="inferred from homology"/>
<dbReference type="SFLD" id="SFLDS00057">
    <property type="entry name" value="Glutaminase/Asparaginase"/>
    <property type="match status" value="1"/>
</dbReference>
<dbReference type="PANTHER" id="PTHR11707">
    <property type="entry name" value="L-ASPARAGINASE"/>
    <property type="match status" value="1"/>
</dbReference>
<evidence type="ECO:0000313" key="11">
    <source>
        <dbReference type="EMBL" id="SDA40769.1"/>
    </source>
</evidence>
<protein>
    <recommendedName>
        <fullName evidence="2">asparaginase</fullName>
        <ecNumber evidence="2">3.5.1.1</ecNumber>
    </recommendedName>
</protein>
<comment type="catalytic activity">
    <reaction evidence="4">
        <text>L-asparagine + H2O = L-aspartate + NH4(+)</text>
        <dbReference type="Rhea" id="RHEA:21016"/>
        <dbReference type="ChEBI" id="CHEBI:15377"/>
        <dbReference type="ChEBI" id="CHEBI:28938"/>
        <dbReference type="ChEBI" id="CHEBI:29991"/>
        <dbReference type="ChEBI" id="CHEBI:58048"/>
        <dbReference type="EC" id="3.5.1.1"/>
    </reaction>
</comment>
<evidence type="ECO:0000256" key="5">
    <source>
        <dbReference type="PIRSR" id="PIRSR001220-1"/>
    </source>
</evidence>